<keyword evidence="3" id="KW-0238">DNA-binding</keyword>
<dbReference type="GO" id="GO:0000976">
    <property type="term" value="F:transcription cis-regulatory region binding"/>
    <property type="evidence" value="ECO:0007669"/>
    <property type="project" value="TreeGrafter"/>
</dbReference>
<dbReference type="PANTHER" id="PTHR30126">
    <property type="entry name" value="HTH-TYPE TRANSCRIPTIONAL REGULATOR"/>
    <property type="match status" value="1"/>
</dbReference>
<evidence type="ECO:0000256" key="3">
    <source>
        <dbReference type="ARBA" id="ARBA00023125"/>
    </source>
</evidence>
<evidence type="ECO:0000259" key="5">
    <source>
        <dbReference type="PROSITE" id="PS50931"/>
    </source>
</evidence>
<comment type="similarity">
    <text evidence="1">Belongs to the LysR transcriptional regulatory family.</text>
</comment>
<keyword evidence="4" id="KW-0804">Transcription</keyword>
<dbReference type="InterPro" id="IPR036388">
    <property type="entry name" value="WH-like_DNA-bd_sf"/>
</dbReference>
<evidence type="ECO:0000313" key="7">
    <source>
        <dbReference type="Proteomes" id="UP000483035"/>
    </source>
</evidence>
<dbReference type="Gene3D" id="3.40.190.10">
    <property type="entry name" value="Periplasmic binding protein-like II"/>
    <property type="match status" value="2"/>
</dbReference>
<feature type="domain" description="HTH lysR-type" evidence="5">
    <location>
        <begin position="52"/>
        <end position="109"/>
    </location>
</feature>
<dbReference type="InterPro" id="IPR005119">
    <property type="entry name" value="LysR_subst-bd"/>
</dbReference>
<dbReference type="Pfam" id="PF03466">
    <property type="entry name" value="LysR_substrate"/>
    <property type="match status" value="1"/>
</dbReference>
<organism evidence="6 7">
    <name type="scientific">Rhizobium lusitanum</name>
    <dbReference type="NCBI Taxonomy" id="293958"/>
    <lineage>
        <taxon>Bacteria</taxon>
        <taxon>Pseudomonadati</taxon>
        <taxon>Pseudomonadota</taxon>
        <taxon>Alphaproteobacteria</taxon>
        <taxon>Hyphomicrobiales</taxon>
        <taxon>Rhizobiaceae</taxon>
        <taxon>Rhizobium/Agrobacterium group</taxon>
        <taxon>Rhizobium</taxon>
    </lineage>
</organism>
<proteinExistence type="inferred from homology"/>
<dbReference type="EMBL" id="WUEY01000023">
    <property type="protein sequence ID" value="NEI73918.1"/>
    <property type="molecule type" value="Genomic_DNA"/>
</dbReference>
<dbReference type="Proteomes" id="UP000483035">
    <property type="component" value="Unassembled WGS sequence"/>
</dbReference>
<evidence type="ECO:0000256" key="2">
    <source>
        <dbReference type="ARBA" id="ARBA00023015"/>
    </source>
</evidence>
<evidence type="ECO:0000256" key="4">
    <source>
        <dbReference type="ARBA" id="ARBA00023163"/>
    </source>
</evidence>
<dbReference type="AlphaFoldDB" id="A0A6L9UH33"/>
<gene>
    <name evidence="6" type="ORF">GR212_30635</name>
</gene>
<dbReference type="PANTHER" id="PTHR30126:SF98">
    <property type="entry name" value="HTH-TYPE TRANSCRIPTIONAL ACTIVATOR BAUR"/>
    <property type="match status" value="1"/>
</dbReference>
<keyword evidence="2" id="KW-0805">Transcription regulation</keyword>
<dbReference type="SUPFAM" id="SSF46785">
    <property type="entry name" value="Winged helix' DNA-binding domain"/>
    <property type="match status" value="1"/>
</dbReference>
<accession>A0A6L9UH33</accession>
<name>A0A6L9UH33_9HYPH</name>
<dbReference type="Gene3D" id="1.10.10.10">
    <property type="entry name" value="Winged helix-like DNA-binding domain superfamily/Winged helix DNA-binding domain"/>
    <property type="match status" value="1"/>
</dbReference>
<dbReference type="InterPro" id="IPR036390">
    <property type="entry name" value="WH_DNA-bd_sf"/>
</dbReference>
<dbReference type="PRINTS" id="PR00039">
    <property type="entry name" value="HTHLYSR"/>
</dbReference>
<evidence type="ECO:0000313" key="6">
    <source>
        <dbReference type="EMBL" id="NEI73918.1"/>
    </source>
</evidence>
<comment type="caution">
    <text evidence="6">The sequence shown here is derived from an EMBL/GenBank/DDBJ whole genome shotgun (WGS) entry which is preliminary data.</text>
</comment>
<sequence>MMEFTSSSSSCSPWKQAALMRRFVETDQQRENHALHLFGFAPLNECMKISGTDLHLLAVFDSVVRNGGFSAAQAELGLSQPTISNHITALEARLGVILCQRGRRGFQMTEKGRHVHEIAVDLLRRIDVHSTALTSLKGSLVGQLKIAVVDCIATDTTLKLTDAIMRLTEKAPGIRLELEVDTPGSILRRVSDGDIHAGIGSFDTRIKGLSYSDLYMESHSLYCGKAHVLFAMPEEQITQEHMDQCVWVHRGYWSRQRKKAQQVIEADRIVDQIEAQILFVLSGAYVGLLPDHAAARYVLEGRLRRLPPHEDNFSCQMQLVQKSGQHPRTFQLFKETLIGLHRPHAAKAGKSS</sequence>
<dbReference type="Pfam" id="PF00126">
    <property type="entry name" value="HTH_1"/>
    <property type="match status" value="1"/>
</dbReference>
<reference evidence="6 7" key="1">
    <citation type="submission" date="2019-12" db="EMBL/GenBank/DDBJ databases">
        <title>Rhizobium genotypes associated with high levels of biological nitrogen fixation by grain legumes in a temperate-maritime cropping system.</title>
        <authorList>
            <person name="Maluk M."/>
            <person name="Francesc Ferrando Molina F."/>
            <person name="Lopez Del Egido L."/>
            <person name="Lafos M."/>
            <person name="Langarica-Fuentes A."/>
            <person name="Gebre Yohannes G."/>
            <person name="Young M.W."/>
            <person name="Martin P."/>
            <person name="Gantlett R."/>
            <person name="Kenicer G."/>
            <person name="Hawes C."/>
            <person name="Begg G.S."/>
            <person name="Quilliam R.S."/>
            <person name="Squire G.R."/>
            <person name="Poole P.S."/>
            <person name="Young P.W."/>
            <person name="Iannetta P.M."/>
            <person name="James E.K."/>
        </authorList>
    </citation>
    <scope>NUCLEOTIDE SEQUENCE [LARGE SCALE GENOMIC DNA]</scope>
    <source>
        <strain evidence="6 7">JHI1118</strain>
    </source>
</reference>
<evidence type="ECO:0000256" key="1">
    <source>
        <dbReference type="ARBA" id="ARBA00009437"/>
    </source>
</evidence>
<dbReference type="CDD" id="cd05466">
    <property type="entry name" value="PBP2_LTTR_substrate"/>
    <property type="match status" value="1"/>
</dbReference>
<dbReference type="GO" id="GO:0003700">
    <property type="term" value="F:DNA-binding transcription factor activity"/>
    <property type="evidence" value="ECO:0007669"/>
    <property type="project" value="InterPro"/>
</dbReference>
<dbReference type="SUPFAM" id="SSF53850">
    <property type="entry name" value="Periplasmic binding protein-like II"/>
    <property type="match status" value="1"/>
</dbReference>
<dbReference type="PROSITE" id="PS50931">
    <property type="entry name" value="HTH_LYSR"/>
    <property type="match status" value="1"/>
</dbReference>
<protein>
    <submittedName>
        <fullName evidence="6">LysR family transcriptional regulator</fullName>
    </submittedName>
</protein>
<dbReference type="InterPro" id="IPR000847">
    <property type="entry name" value="LysR_HTH_N"/>
</dbReference>